<organism evidence="2 3">
    <name type="scientific">Abrus precatorius</name>
    <name type="common">Indian licorice</name>
    <name type="synonym">Glycine abrus</name>
    <dbReference type="NCBI Taxonomy" id="3816"/>
    <lineage>
        <taxon>Eukaryota</taxon>
        <taxon>Viridiplantae</taxon>
        <taxon>Streptophyta</taxon>
        <taxon>Embryophyta</taxon>
        <taxon>Tracheophyta</taxon>
        <taxon>Spermatophyta</taxon>
        <taxon>Magnoliopsida</taxon>
        <taxon>eudicotyledons</taxon>
        <taxon>Gunneridae</taxon>
        <taxon>Pentapetalae</taxon>
        <taxon>rosids</taxon>
        <taxon>fabids</taxon>
        <taxon>Fabales</taxon>
        <taxon>Fabaceae</taxon>
        <taxon>Papilionoideae</taxon>
        <taxon>50 kb inversion clade</taxon>
        <taxon>NPAAA clade</taxon>
        <taxon>indigoferoid/millettioid clade</taxon>
        <taxon>Abreae</taxon>
        <taxon>Abrus</taxon>
    </lineage>
</organism>
<name>A0A8B8K0F4_ABRPR</name>
<dbReference type="PANTHER" id="PTHR24559">
    <property type="entry name" value="TRANSPOSON TY3-I GAG-POL POLYPROTEIN"/>
    <property type="match status" value="1"/>
</dbReference>
<dbReference type="GeneID" id="113850777"/>
<dbReference type="Proteomes" id="UP000694853">
    <property type="component" value="Unplaced"/>
</dbReference>
<evidence type="ECO:0000313" key="3">
    <source>
        <dbReference type="RefSeq" id="XP_027337121.1"/>
    </source>
</evidence>
<reference evidence="2" key="1">
    <citation type="journal article" date="2019" name="Toxins">
        <title>Detection of Abrin-Like and Prepropulchellin-Like Toxin Genes and Transcripts Using Whole Genome Sequencing and Full-Length Transcript Sequencing of Abrus precatorius.</title>
        <authorList>
            <person name="Hovde B.T."/>
            <person name="Daligault H.E."/>
            <person name="Hanschen E.R."/>
            <person name="Kunde Y.A."/>
            <person name="Johnson M.B."/>
            <person name="Starkenburg S.R."/>
            <person name="Johnson S.L."/>
        </authorList>
    </citation>
    <scope>NUCLEOTIDE SEQUENCE [LARGE SCALE GENOMIC DNA]</scope>
</reference>
<accession>A0A8B8K0F4</accession>
<dbReference type="AlphaFoldDB" id="A0A8B8K0F4"/>
<dbReference type="PANTHER" id="PTHR24559:SF444">
    <property type="entry name" value="REVERSE TRANSCRIPTASE DOMAIN-CONTAINING PROTEIN"/>
    <property type="match status" value="1"/>
</dbReference>
<reference evidence="3" key="2">
    <citation type="submission" date="2025-08" db="UniProtKB">
        <authorList>
            <consortium name="RefSeq"/>
        </authorList>
    </citation>
    <scope>IDENTIFICATION</scope>
    <source>
        <tissue evidence="3">Young leaves</tissue>
    </source>
</reference>
<keyword evidence="2" id="KW-1185">Reference proteome</keyword>
<proteinExistence type="predicted"/>
<dbReference type="OrthoDB" id="1420897at2759"/>
<dbReference type="Gene3D" id="3.10.10.10">
    <property type="entry name" value="HIV Type 1 Reverse Transcriptase, subunit A, domain 1"/>
    <property type="match status" value="1"/>
</dbReference>
<dbReference type="InterPro" id="IPR053134">
    <property type="entry name" value="RNA-dir_DNA_polymerase"/>
</dbReference>
<gene>
    <name evidence="3" type="primary">LOC113850777</name>
</gene>
<evidence type="ECO:0000313" key="2">
    <source>
        <dbReference type="Proteomes" id="UP000694853"/>
    </source>
</evidence>
<dbReference type="RefSeq" id="XP_027337121.1">
    <property type="nucleotide sequence ID" value="XM_027481320.1"/>
</dbReference>
<evidence type="ECO:0000256" key="1">
    <source>
        <dbReference type="SAM" id="MobiDB-lite"/>
    </source>
</evidence>
<dbReference type="SUPFAM" id="SSF56672">
    <property type="entry name" value="DNA/RNA polymerases"/>
    <property type="match status" value="1"/>
</dbReference>
<dbReference type="InterPro" id="IPR043502">
    <property type="entry name" value="DNA/RNA_pol_sf"/>
</dbReference>
<protein>
    <submittedName>
        <fullName evidence="3">Uncharacterized protein LOC113850777</fullName>
    </submittedName>
</protein>
<sequence>MVISVDILNCTVRKTLIDQGSLADILYWNTFKQLGIPEEELREYQELLVGFSGEQVETRGCINLYTSFGSDMRESVSRPSLNKLKAIVSTPQFAMKFSSERGRIVTIHTDQKTARECYFASLCLKPIQDCRRDVNIVSPRFGKALEIELDPRVDEGCRVEPNENKQPFQLRPKPEQKGAKPIAQKKRKIDGDRAKAVKEETGKLLQAGFIREVRYSTWLANVVMVKKANGKWRMCTYFTDLNKACPKDAYPLPNIDTLVDGAASHRILSFLDAYFGYNQI</sequence>
<feature type="region of interest" description="Disordered" evidence="1">
    <location>
        <begin position="160"/>
        <end position="192"/>
    </location>
</feature>
<dbReference type="KEGG" id="aprc:113850777"/>